<keyword evidence="3" id="KW-1185">Reference proteome</keyword>
<reference evidence="3" key="2">
    <citation type="journal article" date="2018" name="BMC Genomics">
        <title>A manually annotated Actinidia chinensis var. chinensis (kiwifruit) genome highlights the challenges associated with draft genomes and gene prediction in plants.</title>
        <authorList>
            <person name="Pilkington S.M."/>
            <person name="Crowhurst R."/>
            <person name="Hilario E."/>
            <person name="Nardozza S."/>
            <person name="Fraser L."/>
            <person name="Peng Y."/>
            <person name="Gunaseelan K."/>
            <person name="Simpson R."/>
            <person name="Tahir J."/>
            <person name="Deroles S.C."/>
            <person name="Templeton K."/>
            <person name="Luo Z."/>
            <person name="Davy M."/>
            <person name="Cheng C."/>
            <person name="McNeilage M."/>
            <person name="Scaglione D."/>
            <person name="Liu Y."/>
            <person name="Zhang Q."/>
            <person name="Datson P."/>
            <person name="De Silva N."/>
            <person name="Gardiner S.E."/>
            <person name="Bassett H."/>
            <person name="Chagne D."/>
            <person name="McCallum J."/>
            <person name="Dzierzon H."/>
            <person name="Deng C."/>
            <person name="Wang Y.Y."/>
            <person name="Barron L."/>
            <person name="Manako K."/>
            <person name="Bowen J."/>
            <person name="Foster T.M."/>
            <person name="Erridge Z.A."/>
            <person name="Tiffin H."/>
            <person name="Waite C.N."/>
            <person name="Davies K.M."/>
            <person name="Grierson E.P."/>
            <person name="Laing W.A."/>
            <person name="Kirk R."/>
            <person name="Chen X."/>
            <person name="Wood M."/>
            <person name="Montefiori M."/>
            <person name="Brummell D.A."/>
            <person name="Schwinn K.E."/>
            <person name="Catanach A."/>
            <person name="Fullerton C."/>
            <person name="Li D."/>
            <person name="Meiyalaghan S."/>
            <person name="Nieuwenhuizen N."/>
            <person name="Read N."/>
            <person name="Prakash R."/>
            <person name="Hunter D."/>
            <person name="Zhang H."/>
            <person name="McKenzie M."/>
            <person name="Knabel M."/>
            <person name="Harris A."/>
            <person name="Allan A.C."/>
            <person name="Gleave A."/>
            <person name="Chen A."/>
            <person name="Janssen B.J."/>
            <person name="Plunkett B."/>
            <person name="Ampomah-Dwamena C."/>
            <person name="Voogd C."/>
            <person name="Leif D."/>
            <person name="Lafferty D."/>
            <person name="Souleyre E.J.F."/>
            <person name="Varkonyi-Gasic E."/>
            <person name="Gambi F."/>
            <person name="Hanley J."/>
            <person name="Yao J.L."/>
            <person name="Cheung J."/>
            <person name="David K.M."/>
            <person name="Warren B."/>
            <person name="Marsh K."/>
            <person name="Snowden K.C."/>
            <person name="Lin-Wang K."/>
            <person name="Brian L."/>
            <person name="Martinez-Sanchez M."/>
            <person name="Wang M."/>
            <person name="Ileperuma N."/>
            <person name="Macnee N."/>
            <person name="Campin R."/>
            <person name="McAtee P."/>
            <person name="Drummond R.S.M."/>
            <person name="Espley R.V."/>
            <person name="Ireland H.S."/>
            <person name="Wu R."/>
            <person name="Atkinson R.G."/>
            <person name="Karunairetnam S."/>
            <person name="Bulley S."/>
            <person name="Chunkath S."/>
            <person name="Hanley Z."/>
            <person name="Storey R."/>
            <person name="Thrimawithana A.H."/>
            <person name="Thomson S."/>
            <person name="David C."/>
            <person name="Testolin R."/>
            <person name="Huang H."/>
            <person name="Hellens R.P."/>
            <person name="Schaffer R.J."/>
        </authorList>
    </citation>
    <scope>NUCLEOTIDE SEQUENCE [LARGE SCALE GENOMIC DNA]</scope>
    <source>
        <strain evidence="3">cv. Red5</strain>
    </source>
</reference>
<dbReference type="Gramene" id="PSS35825">
    <property type="protein sequence ID" value="PSS35825"/>
    <property type="gene ID" value="CEY00_Acc00324"/>
</dbReference>
<evidence type="ECO:0000313" key="2">
    <source>
        <dbReference type="EMBL" id="PSS35825.1"/>
    </source>
</evidence>
<comment type="caution">
    <text evidence="2">The sequence shown here is derived from an EMBL/GenBank/DDBJ whole genome shotgun (WGS) entry which is preliminary data.</text>
</comment>
<protein>
    <submittedName>
        <fullName evidence="2">Assembly protein</fullName>
    </submittedName>
</protein>
<gene>
    <name evidence="2" type="ORF">CEY00_Acc00324</name>
</gene>
<name>A0A2R6S0L3_ACTCC</name>
<evidence type="ECO:0000256" key="1">
    <source>
        <dbReference type="SAM" id="MobiDB-lite"/>
    </source>
</evidence>
<evidence type="ECO:0000313" key="3">
    <source>
        <dbReference type="Proteomes" id="UP000241394"/>
    </source>
</evidence>
<dbReference type="AlphaFoldDB" id="A0A2R6S0L3"/>
<dbReference type="InParanoid" id="A0A2R6S0L3"/>
<accession>A0A2R6S0L3</accession>
<reference evidence="2 3" key="1">
    <citation type="submission" date="2017-07" db="EMBL/GenBank/DDBJ databases">
        <title>An improved, manually edited Actinidia chinensis var. chinensis (kiwifruit) genome highlights the challenges associated with draft genomes and gene prediction in plants.</title>
        <authorList>
            <person name="Pilkington S."/>
            <person name="Crowhurst R."/>
            <person name="Hilario E."/>
            <person name="Nardozza S."/>
            <person name="Fraser L."/>
            <person name="Peng Y."/>
            <person name="Gunaseelan K."/>
            <person name="Simpson R."/>
            <person name="Tahir J."/>
            <person name="Deroles S."/>
            <person name="Templeton K."/>
            <person name="Luo Z."/>
            <person name="Davy M."/>
            <person name="Cheng C."/>
            <person name="Mcneilage M."/>
            <person name="Scaglione D."/>
            <person name="Liu Y."/>
            <person name="Zhang Q."/>
            <person name="Datson P."/>
            <person name="De Silva N."/>
            <person name="Gardiner S."/>
            <person name="Bassett H."/>
            <person name="Chagne D."/>
            <person name="Mccallum J."/>
            <person name="Dzierzon H."/>
            <person name="Deng C."/>
            <person name="Wang Y.-Y."/>
            <person name="Barron N."/>
            <person name="Manako K."/>
            <person name="Bowen J."/>
            <person name="Foster T."/>
            <person name="Erridge Z."/>
            <person name="Tiffin H."/>
            <person name="Waite C."/>
            <person name="Davies K."/>
            <person name="Grierson E."/>
            <person name="Laing W."/>
            <person name="Kirk R."/>
            <person name="Chen X."/>
            <person name="Wood M."/>
            <person name="Montefiori M."/>
            <person name="Brummell D."/>
            <person name="Schwinn K."/>
            <person name="Catanach A."/>
            <person name="Fullerton C."/>
            <person name="Li D."/>
            <person name="Meiyalaghan S."/>
            <person name="Nieuwenhuizen N."/>
            <person name="Read N."/>
            <person name="Prakash R."/>
            <person name="Hunter D."/>
            <person name="Zhang H."/>
            <person name="Mckenzie M."/>
            <person name="Knabel M."/>
            <person name="Harris A."/>
            <person name="Allan A."/>
            <person name="Chen A."/>
            <person name="Janssen B."/>
            <person name="Plunkett B."/>
            <person name="Dwamena C."/>
            <person name="Voogd C."/>
            <person name="Leif D."/>
            <person name="Lafferty D."/>
            <person name="Souleyre E."/>
            <person name="Varkonyi-Gasic E."/>
            <person name="Gambi F."/>
            <person name="Hanley J."/>
            <person name="Yao J.-L."/>
            <person name="Cheung J."/>
            <person name="David K."/>
            <person name="Warren B."/>
            <person name="Marsh K."/>
            <person name="Snowden K."/>
            <person name="Lin-Wang K."/>
            <person name="Brian L."/>
            <person name="Martinez-Sanchez M."/>
            <person name="Wang M."/>
            <person name="Ileperuma N."/>
            <person name="Macnee N."/>
            <person name="Campin R."/>
            <person name="Mcatee P."/>
            <person name="Drummond R."/>
            <person name="Espley R."/>
            <person name="Ireland H."/>
            <person name="Wu R."/>
            <person name="Atkinson R."/>
            <person name="Karunairetnam S."/>
            <person name="Bulley S."/>
            <person name="Chunkath S."/>
            <person name="Hanley Z."/>
            <person name="Storey R."/>
            <person name="Thrimawithana A."/>
            <person name="Thomson S."/>
            <person name="David C."/>
            <person name="Testolin R."/>
        </authorList>
    </citation>
    <scope>NUCLEOTIDE SEQUENCE [LARGE SCALE GENOMIC DNA]</scope>
    <source>
        <strain evidence="3">cv. Red5</strain>
        <tissue evidence="2">Young leaf</tissue>
    </source>
</reference>
<organism evidence="2 3">
    <name type="scientific">Actinidia chinensis var. chinensis</name>
    <name type="common">Chinese soft-hair kiwi</name>
    <dbReference type="NCBI Taxonomy" id="1590841"/>
    <lineage>
        <taxon>Eukaryota</taxon>
        <taxon>Viridiplantae</taxon>
        <taxon>Streptophyta</taxon>
        <taxon>Embryophyta</taxon>
        <taxon>Tracheophyta</taxon>
        <taxon>Spermatophyta</taxon>
        <taxon>Magnoliopsida</taxon>
        <taxon>eudicotyledons</taxon>
        <taxon>Gunneridae</taxon>
        <taxon>Pentapetalae</taxon>
        <taxon>asterids</taxon>
        <taxon>Ericales</taxon>
        <taxon>Actinidiaceae</taxon>
        <taxon>Actinidia</taxon>
    </lineage>
</organism>
<dbReference type="Proteomes" id="UP000241394">
    <property type="component" value="Chromosome LG1"/>
</dbReference>
<sequence>MGLMRVGAEEDGSGNNNLIDQALQAIDATELKVAKEAEKKRIREEIITSGLLRRREIEAEVIREMMAESDQNRRRDGSGTKEKADQVGGHRGGVVGGFPFQRAAGSGGEVDCRRTTHRRTIG</sequence>
<proteinExistence type="predicted"/>
<feature type="compositionally biased region" description="Basic and acidic residues" evidence="1">
    <location>
        <begin position="66"/>
        <end position="85"/>
    </location>
</feature>
<dbReference type="EMBL" id="NKQK01000001">
    <property type="protein sequence ID" value="PSS35825.1"/>
    <property type="molecule type" value="Genomic_DNA"/>
</dbReference>
<feature type="region of interest" description="Disordered" evidence="1">
    <location>
        <begin position="66"/>
        <end position="122"/>
    </location>
</feature>